<evidence type="ECO:0000313" key="1">
    <source>
        <dbReference type="EMBL" id="CAL1410722.1"/>
    </source>
</evidence>
<keyword evidence="2" id="KW-1185">Reference proteome</keyword>
<evidence type="ECO:0000313" key="2">
    <source>
        <dbReference type="Proteomes" id="UP001497516"/>
    </source>
</evidence>
<gene>
    <name evidence="1" type="ORF">LTRI10_LOCUS50120</name>
</gene>
<dbReference type="AlphaFoldDB" id="A0AAV2GKI5"/>
<organism evidence="1 2">
    <name type="scientific">Linum trigynum</name>
    <dbReference type="NCBI Taxonomy" id="586398"/>
    <lineage>
        <taxon>Eukaryota</taxon>
        <taxon>Viridiplantae</taxon>
        <taxon>Streptophyta</taxon>
        <taxon>Embryophyta</taxon>
        <taxon>Tracheophyta</taxon>
        <taxon>Spermatophyta</taxon>
        <taxon>Magnoliopsida</taxon>
        <taxon>eudicotyledons</taxon>
        <taxon>Gunneridae</taxon>
        <taxon>Pentapetalae</taxon>
        <taxon>rosids</taxon>
        <taxon>fabids</taxon>
        <taxon>Malpighiales</taxon>
        <taxon>Linaceae</taxon>
        <taxon>Linum</taxon>
    </lineage>
</organism>
<sequence length="70" mass="7375">MPIIRDDPLTPSFTLSRRSGAGGVVDGTSAAAASTRGRAACAVNKGRRRISITKRKLHVVDLRLLAMGLS</sequence>
<dbReference type="EMBL" id="OZ034822">
    <property type="protein sequence ID" value="CAL1410722.1"/>
    <property type="molecule type" value="Genomic_DNA"/>
</dbReference>
<reference evidence="1 2" key="1">
    <citation type="submission" date="2024-04" db="EMBL/GenBank/DDBJ databases">
        <authorList>
            <person name="Fracassetti M."/>
        </authorList>
    </citation>
    <scope>NUCLEOTIDE SEQUENCE [LARGE SCALE GENOMIC DNA]</scope>
</reference>
<proteinExistence type="predicted"/>
<protein>
    <submittedName>
        <fullName evidence="1">Uncharacterized protein</fullName>
    </submittedName>
</protein>
<dbReference type="Proteomes" id="UP001497516">
    <property type="component" value="Chromosome 9"/>
</dbReference>
<accession>A0AAV2GKI5</accession>
<name>A0AAV2GKI5_9ROSI</name>